<dbReference type="EMBL" id="MASI01000001">
    <property type="protein sequence ID" value="ODA68207.1"/>
    <property type="molecule type" value="Genomic_DNA"/>
</dbReference>
<keyword evidence="1" id="KW-0732">Signal</keyword>
<feature type="signal peptide" evidence="1">
    <location>
        <begin position="1"/>
        <end position="21"/>
    </location>
</feature>
<sequence>MRHFALGLALLMSASSFSAEATNERVISLEPGESVSKVAQMQTYSETLPPIGYVNFCRVHRADCAPVRRFAGRITLTEARAAELVSVNTMVNEAVTPKTDLELYGETERWTYPAGSGDCEDYVLLKRKILLDHGWPTSALLITVVRDENNEGHAILTVRTDQGDLVLDNKQQAIMPWRDTPYTFVKRQSERNPLIWISLVPPEQEAQTPVSASQSNN</sequence>
<gene>
    <name evidence="2" type="ORF">A7A08_00024</name>
</gene>
<dbReference type="Gene3D" id="3.10.620.30">
    <property type="match status" value="1"/>
</dbReference>
<dbReference type="AlphaFoldDB" id="A0A1E2S149"/>
<name>A0A1E2S149_9HYPH</name>
<evidence type="ECO:0008006" key="4">
    <source>
        <dbReference type="Google" id="ProtNLM"/>
    </source>
</evidence>
<protein>
    <recommendedName>
        <fullName evidence="4">Bacterial transglutaminase-like cysteine proteinase BTLCP</fullName>
    </recommendedName>
</protein>
<keyword evidence="3" id="KW-1185">Reference proteome</keyword>
<dbReference type="Pfam" id="PF06035">
    <property type="entry name" value="Peptidase_C93"/>
    <property type="match status" value="1"/>
</dbReference>
<dbReference type="OrthoDB" id="7206808at2"/>
<proteinExistence type="predicted"/>
<dbReference type="Proteomes" id="UP000095087">
    <property type="component" value="Unassembled WGS sequence"/>
</dbReference>
<evidence type="ECO:0000313" key="3">
    <source>
        <dbReference type="Proteomes" id="UP000095087"/>
    </source>
</evidence>
<dbReference type="PANTHER" id="PTHR39327">
    <property type="match status" value="1"/>
</dbReference>
<evidence type="ECO:0000313" key="2">
    <source>
        <dbReference type="EMBL" id="ODA68207.1"/>
    </source>
</evidence>
<dbReference type="PANTHER" id="PTHR39327:SF1">
    <property type="entry name" value="BLR5470 PROTEIN"/>
    <property type="match status" value="1"/>
</dbReference>
<dbReference type="STRING" id="1177755.A7A08_00024"/>
<feature type="chain" id="PRO_5009116603" description="Bacterial transglutaminase-like cysteine proteinase BTLCP" evidence="1">
    <location>
        <begin position="22"/>
        <end position="217"/>
    </location>
</feature>
<accession>A0A1E2S149</accession>
<organism evidence="2 3">
    <name type="scientific">Methyloligella halotolerans</name>
    <dbReference type="NCBI Taxonomy" id="1177755"/>
    <lineage>
        <taxon>Bacteria</taxon>
        <taxon>Pseudomonadati</taxon>
        <taxon>Pseudomonadota</taxon>
        <taxon>Alphaproteobacteria</taxon>
        <taxon>Hyphomicrobiales</taxon>
        <taxon>Hyphomicrobiaceae</taxon>
        <taxon>Methyloligella</taxon>
    </lineage>
</organism>
<dbReference type="InterPro" id="IPR010319">
    <property type="entry name" value="Transglutaminase-like_Cys_pept"/>
</dbReference>
<evidence type="ECO:0000256" key="1">
    <source>
        <dbReference type="SAM" id="SignalP"/>
    </source>
</evidence>
<comment type="caution">
    <text evidence="2">The sequence shown here is derived from an EMBL/GenBank/DDBJ whole genome shotgun (WGS) entry which is preliminary data.</text>
</comment>
<reference evidence="2 3" key="1">
    <citation type="submission" date="2016-07" db="EMBL/GenBank/DDBJ databases">
        <title>Draft genome sequence of Methyloligella halotolerans C2T (VKM B-2706T=CCUG 61687T=DSM 25045T), a halotolerant polyhydroxybutyrate accumulating methylotroph.</title>
        <authorList>
            <person name="Vasilenko O.V."/>
            <person name="Doronina N.V."/>
            <person name="Poroshina M.N."/>
            <person name="Tarlachkov S.V."/>
            <person name="Trotsenko Y.A."/>
        </authorList>
    </citation>
    <scope>NUCLEOTIDE SEQUENCE [LARGE SCALE GENOMIC DNA]</scope>
    <source>
        <strain evidence="2 3">VKM B-2706</strain>
    </source>
</reference>